<dbReference type="Proteomes" id="UP000198680">
    <property type="component" value="Unassembled WGS sequence"/>
</dbReference>
<evidence type="ECO:0000313" key="5">
    <source>
        <dbReference type="Proteomes" id="UP000198680"/>
    </source>
</evidence>
<keyword evidence="2" id="KW-0012">Acyltransferase</keyword>
<protein>
    <submittedName>
        <fullName evidence="4">Acetyltransferase (GNAT) family protein</fullName>
    </submittedName>
</protein>
<dbReference type="CDD" id="cd04301">
    <property type="entry name" value="NAT_SF"/>
    <property type="match status" value="1"/>
</dbReference>
<dbReference type="EMBL" id="FNHE01000001">
    <property type="protein sequence ID" value="SDL51500.1"/>
    <property type="molecule type" value="Genomic_DNA"/>
</dbReference>
<keyword evidence="5" id="KW-1185">Reference proteome</keyword>
<dbReference type="RefSeq" id="WP_091212465.1">
    <property type="nucleotide sequence ID" value="NZ_FNHE01000001.1"/>
</dbReference>
<keyword evidence="1 4" id="KW-0808">Transferase</keyword>
<dbReference type="PROSITE" id="PS51186">
    <property type="entry name" value="GNAT"/>
    <property type="match status" value="1"/>
</dbReference>
<evidence type="ECO:0000256" key="2">
    <source>
        <dbReference type="ARBA" id="ARBA00023315"/>
    </source>
</evidence>
<dbReference type="OrthoDB" id="70840at2"/>
<dbReference type="STRING" id="1137991.SAMN05660642_00099"/>
<dbReference type="PANTHER" id="PTHR43877">
    <property type="entry name" value="AMINOALKYLPHOSPHONATE N-ACETYLTRANSFERASE-RELATED-RELATED"/>
    <property type="match status" value="1"/>
</dbReference>
<dbReference type="Gene3D" id="3.40.630.30">
    <property type="match status" value="1"/>
</dbReference>
<dbReference type="PANTHER" id="PTHR43877:SF2">
    <property type="entry name" value="AMINOALKYLPHOSPHONATE N-ACETYLTRANSFERASE-RELATED"/>
    <property type="match status" value="1"/>
</dbReference>
<dbReference type="Pfam" id="PF00583">
    <property type="entry name" value="Acetyltransf_1"/>
    <property type="match status" value="1"/>
</dbReference>
<dbReference type="InterPro" id="IPR000182">
    <property type="entry name" value="GNAT_dom"/>
</dbReference>
<dbReference type="InterPro" id="IPR050832">
    <property type="entry name" value="Bact_Acetyltransf"/>
</dbReference>
<accession>A0A1G9KNU3</accession>
<dbReference type="AlphaFoldDB" id="A0A1G9KNU3"/>
<organism evidence="4 5">
    <name type="scientific">Geodermatophilus siccatus</name>
    <dbReference type="NCBI Taxonomy" id="1137991"/>
    <lineage>
        <taxon>Bacteria</taxon>
        <taxon>Bacillati</taxon>
        <taxon>Actinomycetota</taxon>
        <taxon>Actinomycetes</taxon>
        <taxon>Geodermatophilales</taxon>
        <taxon>Geodermatophilaceae</taxon>
        <taxon>Geodermatophilus</taxon>
    </lineage>
</organism>
<dbReference type="InterPro" id="IPR016181">
    <property type="entry name" value="Acyl_CoA_acyltransferase"/>
</dbReference>
<dbReference type="GO" id="GO:0016747">
    <property type="term" value="F:acyltransferase activity, transferring groups other than amino-acyl groups"/>
    <property type="evidence" value="ECO:0007669"/>
    <property type="project" value="InterPro"/>
</dbReference>
<evidence type="ECO:0000259" key="3">
    <source>
        <dbReference type="PROSITE" id="PS51186"/>
    </source>
</evidence>
<dbReference type="SUPFAM" id="SSF55729">
    <property type="entry name" value="Acyl-CoA N-acyltransferases (Nat)"/>
    <property type="match status" value="1"/>
</dbReference>
<reference evidence="5" key="1">
    <citation type="submission" date="2016-10" db="EMBL/GenBank/DDBJ databases">
        <authorList>
            <person name="Varghese N."/>
            <person name="Submissions S."/>
        </authorList>
    </citation>
    <scope>NUCLEOTIDE SEQUENCE [LARGE SCALE GENOMIC DNA]</scope>
    <source>
        <strain evidence="5">DSM 45419</strain>
    </source>
</reference>
<name>A0A1G9KNU3_9ACTN</name>
<gene>
    <name evidence="4" type="ORF">SAMN05660642_00099</name>
</gene>
<evidence type="ECO:0000256" key="1">
    <source>
        <dbReference type="ARBA" id="ARBA00022679"/>
    </source>
</evidence>
<feature type="domain" description="N-acetyltransferase" evidence="3">
    <location>
        <begin position="15"/>
        <end position="164"/>
    </location>
</feature>
<evidence type="ECO:0000313" key="4">
    <source>
        <dbReference type="EMBL" id="SDL51500.1"/>
    </source>
</evidence>
<sequence>MRTSADARLADGRPVVLRAVPYDDPLARELVGRVQQEYVTRYGGPDEAVVDPAEFEAPAGLFLVAEVDGVPAGCGGWRVHAPGVAEVKRVFVAPEFRRQGLAQLLMAALEDSAAAAGARSVVLNSGSRQPEALALYAALGYTSAPGYGVYAGLPGAVFLGKRLTGEEER</sequence>
<proteinExistence type="predicted"/>